<keyword evidence="2" id="KW-1185">Reference proteome</keyword>
<gene>
    <name evidence="1" type="ORF">EVEC_LOCUS11426</name>
</gene>
<dbReference type="InterPro" id="IPR036734">
    <property type="entry name" value="Neur_chan_lig-bd_sf"/>
</dbReference>
<dbReference type="OrthoDB" id="5861496at2759"/>
<dbReference type="GO" id="GO:0005230">
    <property type="term" value="F:extracellular ligand-gated monoatomic ion channel activity"/>
    <property type="evidence" value="ECO:0007669"/>
    <property type="project" value="InterPro"/>
</dbReference>
<name>A0A0N4VMN0_ENTVE</name>
<reference evidence="1 2" key="2">
    <citation type="submission" date="2018-10" db="EMBL/GenBank/DDBJ databases">
        <authorList>
            <consortium name="Pathogen Informatics"/>
        </authorList>
    </citation>
    <scope>NUCLEOTIDE SEQUENCE [LARGE SCALE GENOMIC DNA]</scope>
</reference>
<protein>
    <submittedName>
        <fullName evidence="3">Neur_chan_LBD domain-containing protein</fullName>
    </submittedName>
</protein>
<dbReference type="SUPFAM" id="SSF63712">
    <property type="entry name" value="Nicotinic receptor ligand binding domain-like"/>
    <property type="match status" value="1"/>
</dbReference>
<proteinExistence type="predicted"/>
<dbReference type="WBParaSite" id="EVEC_0001219501-mRNA-1">
    <property type="protein sequence ID" value="EVEC_0001219501-mRNA-1"/>
    <property type="gene ID" value="EVEC_0001219501"/>
</dbReference>
<sequence>MLFLAYVLSSTVIANIDVPVIIDREFSRQVDPADFLIDYDAERPPSSLVKVDVIFDVKYLKWKPETVDIILELTQGWEDARLTLPGGMSIFVPKDRRLWLPDSYFENAVEVEWQRDHSRRLNRGVIYEKQRVKLVVPCIEQRYSNETVR</sequence>
<dbReference type="GO" id="GO:0016020">
    <property type="term" value="C:membrane"/>
    <property type="evidence" value="ECO:0007669"/>
    <property type="project" value="InterPro"/>
</dbReference>
<accession>A0A0N4VMN0</accession>
<evidence type="ECO:0000313" key="2">
    <source>
        <dbReference type="Proteomes" id="UP000274131"/>
    </source>
</evidence>
<dbReference type="AlphaFoldDB" id="A0A0N4VMN0"/>
<dbReference type="Gene3D" id="2.70.170.10">
    <property type="entry name" value="Neurotransmitter-gated ion-channel ligand-binding domain"/>
    <property type="match status" value="1"/>
</dbReference>
<evidence type="ECO:0000313" key="1">
    <source>
        <dbReference type="EMBL" id="VDD96675.1"/>
    </source>
</evidence>
<dbReference type="EMBL" id="UXUI01012034">
    <property type="protein sequence ID" value="VDD96675.1"/>
    <property type="molecule type" value="Genomic_DNA"/>
</dbReference>
<reference evidence="3" key="1">
    <citation type="submission" date="2017-02" db="UniProtKB">
        <authorList>
            <consortium name="WormBaseParasite"/>
        </authorList>
    </citation>
    <scope>IDENTIFICATION</scope>
</reference>
<evidence type="ECO:0000313" key="3">
    <source>
        <dbReference type="WBParaSite" id="EVEC_0001219501-mRNA-1"/>
    </source>
</evidence>
<dbReference type="Proteomes" id="UP000274131">
    <property type="component" value="Unassembled WGS sequence"/>
</dbReference>
<organism evidence="3">
    <name type="scientific">Enterobius vermicularis</name>
    <name type="common">Human pinworm</name>
    <dbReference type="NCBI Taxonomy" id="51028"/>
    <lineage>
        <taxon>Eukaryota</taxon>
        <taxon>Metazoa</taxon>
        <taxon>Ecdysozoa</taxon>
        <taxon>Nematoda</taxon>
        <taxon>Chromadorea</taxon>
        <taxon>Rhabditida</taxon>
        <taxon>Spirurina</taxon>
        <taxon>Oxyuridomorpha</taxon>
        <taxon>Oxyuroidea</taxon>
        <taxon>Oxyuridae</taxon>
        <taxon>Enterobius</taxon>
    </lineage>
</organism>